<dbReference type="RefSeq" id="WP_231388256.1">
    <property type="nucleotide sequence ID" value="NZ_MU158698.1"/>
</dbReference>
<evidence type="ECO:0000313" key="2">
    <source>
        <dbReference type="Proteomes" id="UP000616201"/>
    </source>
</evidence>
<dbReference type="AlphaFoldDB" id="A0A928UYH3"/>
<protein>
    <submittedName>
        <fullName evidence="1">Uncharacterized protein</fullName>
    </submittedName>
</protein>
<organism evidence="1 2">
    <name type="scientific">Sphingobacterium hungaricum</name>
    <dbReference type="NCBI Taxonomy" id="2082723"/>
    <lineage>
        <taxon>Bacteria</taxon>
        <taxon>Pseudomonadati</taxon>
        <taxon>Bacteroidota</taxon>
        <taxon>Sphingobacteriia</taxon>
        <taxon>Sphingobacteriales</taxon>
        <taxon>Sphingobacteriaceae</taxon>
        <taxon>Sphingobacterium</taxon>
    </lineage>
</organism>
<proteinExistence type="predicted"/>
<name>A0A928UYH3_9SPHI</name>
<dbReference type="EMBL" id="PRDK01000003">
    <property type="protein sequence ID" value="MBE8713132.1"/>
    <property type="molecule type" value="Genomic_DNA"/>
</dbReference>
<accession>A0A928UYH3</accession>
<sequence length="60" mass="7294">MMNSEELLNYWLESGYRNQGQIDKIREDWPYDTYWTDYYFKQNVPIQQYNLSVSGGTDKT</sequence>
<comment type="caution">
    <text evidence="1">The sequence shown here is derived from an EMBL/GenBank/DDBJ whole genome shotgun (WGS) entry which is preliminary data.</text>
</comment>
<evidence type="ECO:0000313" key="1">
    <source>
        <dbReference type="EMBL" id="MBE8713132.1"/>
    </source>
</evidence>
<dbReference type="Proteomes" id="UP000616201">
    <property type="component" value="Unassembled WGS sequence"/>
</dbReference>
<reference evidence="1" key="1">
    <citation type="submission" date="2018-02" db="EMBL/GenBank/DDBJ databases">
        <authorList>
            <person name="Vasarhelyi B.M."/>
            <person name="Deshmukh S."/>
            <person name="Balint B."/>
            <person name="Kukolya J."/>
        </authorList>
    </citation>
    <scope>NUCLEOTIDE SEQUENCE</scope>
    <source>
        <strain evidence="1">KB22</strain>
    </source>
</reference>
<gene>
    <name evidence="1" type="ORF">C4F49_05530</name>
</gene>
<keyword evidence="2" id="KW-1185">Reference proteome</keyword>